<dbReference type="PROSITE" id="PS50297">
    <property type="entry name" value="ANK_REP_REGION"/>
    <property type="match status" value="3"/>
</dbReference>
<keyword evidence="6" id="KW-1185">Reference proteome</keyword>
<accession>A0A6A4V801</accession>
<sequence length="384" mass="41147">MSRRVSVNGRGAVHAVADCAPPPSRGTAFFSARSRHLPVKTCESPASLDQILDSGFISGHLSPTTPPPAGYRYPKEATARPSDAGEEASRLSEELSGLQLEEGRLDAADRALWEERYITALEEAFRGDEDGDTHLHLAIIYGYERVADCLVRLVPHPDFLNLRNSYMQTPLHLAALTGQAALCRHLLVAGADASLRDRHGNTPLHVACARGDLLAAQALTSTVSNDETREAALRYSLPPSLALPPLDEWNYQGLSCLHLAVLTGDRRLVAHLVSHGANVACMEGKSGRTPLHLAVEAGNIVMLEFLATMCKADVRATTYGGLSGYQLALLNARLDVAEVLESLGAAPDALPESDMELSDSEPEMLLKADLSDVRIGGLPLVAAQ</sequence>
<evidence type="ECO:0000256" key="3">
    <source>
        <dbReference type="PROSITE-ProRule" id="PRU00023"/>
    </source>
</evidence>
<gene>
    <name evidence="5" type="primary">cact_2</name>
    <name evidence="5" type="ORF">FJT64_011103</name>
</gene>
<dbReference type="InterPro" id="IPR002110">
    <property type="entry name" value="Ankyrin_rpt"/>
</dbReference>
<evidence type="ECO:0000256" key="2">
    <source>
        <dbReference type="ARBA" id="ARBA00023043"/>
    </source>
</evidence>
<dbReference type="SMART" id="SM00248">
    <property type="entry name" value="ANK"/>
    <property type="match status" value="6"/>
</dbReference>
<feature type="repeat" description="ANK" evidence="3">
    <location>
        <begin position="166"/>
        <end position="198"/>
    </location>
</feature>
<dbReference type="EMBL" id="VIIS01001934">
    <property type="protein sequence ID" value="KAF0290716.1"/>
    <property type="molecule type" value="Genomic_DNA"/>
</dbReference>
<feature type="repeat" description="ANK" evidence="3">
    <location>
        <begin position="199"/>
        <end position="231"/>
    </location>
</feature>
<dbReference type="InterPro" id="IPR036770">
    <property type="entry name" value="Ankyrin_rpt-contain_sf"/>
</dbReference>
<evidence type="ECO:0000256" key="1">
    <source>
        <dbReference type="ARBA" id="ARBA00022737"/>
    </source>
</evidence>
<feature type="region of interest" description="Disordered" evidence="4">
    <location>
        <begin position="63"/>
        <end position="88"/>
    </location>
</feature>
<dbReference type="PANTHER" id="PTHR46680">
    <property type="entry name" value="NF-KAPPA-B INHIBITOR ALPHA"/>
    <property type="match status" value="1"/>
</dbReference>
<dbReference type="AlphaFoldDB" id="A0A6A4V801"/>
<evidence type="ECO:0000256" key="4">
    <source>
        <dbReference type="SAM" id="MobiDB-lite"/>
    </source>
</evidence>
<dbReference type="Proteomes" id="UP000440578">
    <property type="component" value="Unassembled WGS sequence"/>
</dbReference>
<keyword evidence="1" id="KW-0677">Repeat</keyword>
<dbReference type="GO" id="GO:0005829">
    <property type="term" value="C:cytosol"/>
    <property type="evidence" value="ECO:0007669"/>
    <property type="project" value="TreeGrafter"/>
</dbReference>
<dbReference type="GO" id="GO:0051059">
    <property type="term" value="F:NF-kappaB binding"/>
    <property type="evidence" value="ECO:0007669"/>
    <property type="project" value="TreeGrafter"/>
</dbReference>
<dbReference type="EMBL" id="VIIS01001934">
    <property type="protein sequence ID" value="KAF0290717.1"/>
    <property type="molecule type" value="Genomic_DNA"/>
</dbReference>
<organism evidence="5 6">
    <name type="scientific">Amphibalanus amphitrite</name>
    <name type="common">Striped barnacle</name>
    <name type="synonym">Balanus amphitrite</name>
    <dbReference type="NCBI Taxonomy" id="1232801"/>
    <lineage>
        <taxon>Eukaryota</taxon>
        <taxon>Metazoa</taxon>
        <taxon>Ecdysozoa</taxon>
        <taxon>Arthropoda</taxon>
        <taxon>Crustacea</taxon>
        <taxon>Multicrustacea</taxon>
        <taxon>Cirripedia</taxon>
        <taxon>Thoracica</taxon>
        <taxon>Thoracicalcarea</taxon>
        <taxon>Balanomorpha</taxon>
        <taxon>Balanoidea</taxon>
        <taxon>Balanidae</taxon>
        <taxon>Amphibalaninae</taxon>
        <taxon>Amphibalanus</taxon>
    </lineage>
</organism>
<feature type="repeat" description="ANK" evidence="3">
    <location>
        <begin position="286"/>
        <end position="306"/>
    </location>
</feature>
<reference evidence="5 6" key="1">
    <citation type="submission" date="2019-07" db="EMBL/GenBank/DDBJ databases">
        <title>Draft genome assembly of a fouling barnacle, Amphibalanus amphitrite (Darwin, 1854): The first reference genome for Thecostraca.</title>
        <authorList>
            <person name="Kim W."/>
        </authorList>
    </citation>
    <scope>NUCLEOTIDE SEQUENCE [LARGE SCALE GENOMIC DNA]</scope>
    <source>
        <strain evidence="5">SNU_AA5</strain>
        <tissue evidence="5">Soma without cirri and trophi</tissue>
    </source>
</reference>
<dbReference type="PROSITE" id="PS50088">
    <property type="entry name" value="ANK_REPEAT"/>
    <property type="match status" value="4"/>
</dbReference>
<dbReference type="Pfam" id="PF12796">
    <property type="entry name" value="Ank_2"/>
    <property type="match status" value="2"/>
</dbReference>
<dbReference type="SUPFAM" id="SSF48403">
    <property type="entry name" value="Ankyrin repeat"/>
    <property type="match status" value="1"/>
</dbReference>
<dbReference type="Gene3D" id="1.25.40.20">
    <property type="entry name" value="Ankyrin repeat-containing domain"/>
    <property type="match status" value="1"/>
</dbReference>
<proteinExistence type="predicted"/>
<evidence type="ECO:0000313" key="6">
    <source>
        <dbReference type="Proteomes" id="UP000440578"/>
    </source>
</evidence>
<dbReference type="PANTHER" id="PTHR46680:SF3">
    <property type="entry name" value="NF-KAPPA-B INHIBITOR CACTUS"/>
    <property type="match status" value="1"/>
</dbReference>
<protein>
    <submittedName>
        <fullName evidence="5">NF-kappa-B inhibitor cactus</fullName>
    </submittedName>
</protein>
<dbReference type="OrthoDB" id="20727at2759"/>
<keyword evidence="2 3" id="KW-0040">ANK repeat</keyword>
<dbReference type="InterPro" id="IPR051070">
    <property type="entry name" value="NF-kappa-B_inhibitor"/>
</dbReference>
<dbReference type="GO" id="GO:0071356">
    <property type="term" value="P:cellular response to tumor necrosis factor"/>
    <property type="evidence" value="ECO:0007669"/>
    <property type="project" value="TreeGrafter"/>
</dbReference>
<feature type="repeat" description="ANK" evidence="3">
    <location>
        <begin position="252"/>
        <end position="284"/>
    </location>
</feature>
<evidence type="ECO:0000313" key="5">
    <source>
        <dbReference type="EMBL" id="KAF0290716.1"/>
    </source>
</evidence>
<name>A0A6A4V801_AMPAM</name>
<comment type="caution">
    <text evidence="5">The sequence shown here is derived from an EMBL/GenBank/DDBJ whole genome shotgun (WGS) entry which is preliminary data.</text>
</comment>